<keyword evidence="1" id="KW-0732">Signal</keyword>
<keyword evidence="3" id="KW-1185">Reference proteome</keyword>
<dbReference type="RefSeq" id="WP_107581569.1">
    <property type="nucleotide sequence ID" value="NZ_JAERMS010000001.1"/>
</dbReference>
<feature type="chain" id="PRO_5046385447" description="Lipoprotein" evidence="1">
    <location>
        <begin position="23"/>
        <end position="167"/>
    </location>
</feature>
<dbReference type="EMBL" id="JAERMS010000001">
    <property type="protein sequence ID" value="MBO1362235.1"/>
    <property type="molecule type" value="Genomic_DNA"/>
</dbReference>
<evidence type="ECO:0000313" key="3">
    <source>
        <dbReference type="Proteomes" id="UP000664265"/>
    </source>
</evidence>
<comment type="caution">
    <text evidence="2">The sequence shown here is derived from an EMBL/GenBank/DDBJ whole genome shotgun (WGS) entry which is preliminary data.</text>
</comment>
<dbReference type="PROSITE" id="PS51257">
    <property type="entry name" value="PROKAR_LIPOPROTEIN"/>
    <property type="match status" value="1"/>
</dbReference>
<protein>
    <recommendedName>
        <fullName evidence="4">Lipoprotein</fullName>
    </recommendedName>
</protein>
<evidence type="ECO:0000313" key="2">
    <source>
        <dbReference type="EMBL" id="MBO1362235.1"/>
    </source>
</evidence>
<organism evidence="2 3">
    <name type="scientific">Prevotella illustrans</name>
    <dbReference type="NCBI Taxonomy" id="2800387"/>
    <lineage>
        <taxon>Bacteria</taxon>
        <taxon>Pseudomonadati</taxon>
        <taxon>Bacteroidota</taxon>
        <taxon>Bacteroidia</taxon>
        <taxon>Bacteroidales</taxon>
        <taxon>Prevotellaceae</taxon>
        <taxon>Prevotella</taxon>
    </lineage>
</organism>
<name>A0ABS3M213_9BACT</name>
<reference evidence="2 3" key="1">
    <citation type="submission" date="2021-01" db="EMBL/GenBank/DDBJ databases">
        <title>Prevotella A2931 sp. nov.</title>
        <authorList>
            <person name="Buhl M."/>
            <person name="Oberhettinger P."/>
        </authorList>
    </citation>
    <scope>NUCLEOTIDE SEQUENCE [LARGE SCALE GENOMIC DNA]</scope>
    <source>
        <strain evidence="2 3">A2931</strain>
    </source>
</reference>
<sequence length="167" mass="19299">MMKLIRRIIYFMAVAWCLTAFSCSNDEDSSKTVQVLPTSVEITDFFETHLPGAGQSDCFFQRKEQDPDTLSVCVVNSMAELEKLCYAPVQLPQIDFSQRTLIIGWYMMPNSYYHVGSQKLYISSSSAQLYIETLPQNFVHPTFSRMFFWGFYPKTNVKDIKVKVKIN</sequence>
<proteinExistence type="predicted"/>
<evidence type="ECO:0000256" key="1">
    <source>
        <dbReference type="SAM" id="SignalP"/>
    </source>
</evidence>
<dbReference type="Proteomes" id="UP000664265">
    <property type="component" value="Unassembled WGS sequence"/>
</dbReference>
<gene>
    <name evidence="2" type="ORF">JHU38_00305</name>
</gene>
<feature type="signal peptide" evidence="1">
    <location>
        <begin position="1"/>
        <end position="22"/>
    </location>
</feature>
<evidence type="ECO:0008006" key="4">
    <source>
        <dbReference type="Google" id="ProtNLM"/>
    </source>
</evidence>
<accession>A0ABS3M213</accession>